<dbReference type="AlphaFoldDB" id="A0A816WRI5"/>
<feature type="non-terminal residue" evidence="2">
    <location>
        <position position="1"/>
    </location>
</feature>
<name>A0A816WRI5_BRANA</name>
<organism evidence="2">
    <name type="scientific">Brassica napus</name>
    <name type="common">Rape</name>
    <dbReference type="NCBI Taxonomy" id="3708"/>
    <lineage>
        <taxon>Eukaryota</taxon>
        <taxon>Viridiplantae</taxon>
        <taxon>Streptophyta</taxon>
        <taxon>Embryophyta</taxon>
        <taxon>Tracheophyta</taxon>
        <taxon>Spermatophyta</taxon>
        <taxon>Magnoliopsida</taxon>
        <taxon>eudicotyledons</taxon>
        <taxon>Gunneridae</taxon>
        <taxon>Pentapetalae</taxon>
        <taxon>rosids</taxon>
        <taxon>malvids</taxon>
        <taxon>Brassicales</taxon>
        <taxon>Brassicaceae</taxon>
        <taxon>Brassiceae</taxon>
        <taxon>Brassica</taxon>
    </lineage>
</organism>
<gene>
    <name evidence="2" type="ORF">DARMORV10_A02P08780.1</name>
</gene>
<proteinExistence type="predicted"/>
<reference evidence="2" key="1">
    <citation type="submission" date="2021-01" db="EMBL/GenBank/DDBJ databases">
        <authorList>
            <consortium name="Genoscope - CEA"/>
            <person name="William W."/>
        </authorList>
    </citation>
    <scope>NUCLEOTIDE SEQUENCE</scope>
</reference>
<evidence type="ECO:0000259" key="1">
    <source>
        <dbReference type="Pfam" id="PF08268"/>
    </source>
</evidence>
<sequence>SPALTVLDSTYTLINHVGKVGIALREVRCSAFKLWILSEPGDWIPMSVSTEIFDQDPLVNHTVSFEGSISDGRLVFNLVEHYFFTKPTEESVFYYDLQDGTYTKHKLPFQRSSPAIIIWNRSDTIQIL</sequence>
<dbReference type="EMBL" id="HG994356">
    <property type="protein sequence ID" value="CAF2137440.1"/>
    <property type="molecule type" value="Genomic_DNA"/>
</dbReference>
<dbReference type="InterPro" id="IPR013187">
    <property type="entry name" value="F-box-assoc_dom_typ3"/>
</dbReference>
<dbReference type="Proteomes" id="UP001295469">
    <property type="component" value="Chromosome A02"/>
</dbReference>
<dbReference type="Pfam" id="PF08268">
    <property type="entry name" value="FBA_3"/>
    <property type="match status" value="1"/>
</dbReference>
<protein>
    <submittedName>
        <fullName evidence="2">(rape) hypothetical protein</fullName>
    </submittedName>
</protein>
<feature type="domain" description="F-box associated beta-propeller type 3" evidence="1">
    <location>
        <begin position="8"/>
        <end position="106"/>
    </location>
</feature>
<accession>A0A816WRI5</accession>
<evidence type="ECO:0000313" key="2">
    <source>
        <dbReference type="EMBL" id="CAF2137440.1"/>
    </source>
</evidence>